<keyword evidence="2" id="KW-1185">Reference proteome</keyword>
<name>A0ABU1NAX9_9BURK</name>
<dbReference type="EMBL" id="JAVDRF010000002">
    <property type="protein sequence ID" value="MDR6535595.1"/>
    <property type="molecule type" value="Genomic_DNA"/>
</dbReference>
<organism evidence="1 2">
    <name type="scientific">Variovorax soli</name>
    <dbReference type="NCBI Taxonomy" id="376815"/>
    <lineage>
        <taxon>Bacteria</taxon>
        <taxon>Pseudomonadati</taxon>
        <taxon>Pseudomonadota</taxon>
        <taxon>Betaproteobacteria</taxon>
        <taxon>Burkholderiales</taxon>
        <taxon>Comamonadaceae</taxon>
        <taxon>Variovorax</taxon>
    </lineage>
</organism>
<dbReference type="RefSeq" id="WP_309899815.1">
    <property type="nucleotide sequence ID" value="NZ_JAVDRF010000002.1"/>
</dbReference>
<comment type="caution">
    <text evidence="1">The sequence shown here is derived from an EMBL/GenBank/DDBJ whole genome shotgun (WGS) entry which is preliminary data.</text>
</comment>
<accession>A0ABU1NAX9</accession>
<gene>
    <name evidence="1" type="ORF">J2739_001355</name>
</gene>
<evidence type="ECO:0000313" key="1">
    <source>
        <dbReference type="EMBL" id="MDR6535595.1"/>
    </source>
</evidence>
<sequence length="146" mass="16427">MLLTRDMSALHRIRARRAEMAAVSPNAINVRTGMTAAEEYRKDFSPAPASNHSGGFDPEKFGEAIGELIRETVEPLQKRIAELEKQAGERRRSLSFKGEFQRALDYTEGDIVTRNDRIYLATKDMPAGDQLRDGMHGWVLMFKGVS</sequence>
<dbReference type="Proteomes" id="UP001184230">
    <property type="component" value="Unassembled WGS sequence"/>
</dbReference>
<evidence type="ECO:0000313" key="2">
    <source>
        <dbReference type="Proteomes" id="UP001184230"/>
    </source>
</evidence>
<protein>
    <submittedName>
        <fullName evidence="1">Uncharacterized protein</fullName>
    </submittedName>
</protein>
<proteinExistence type="predicted"/>
<reference evidence="1 2" key="1">
    <citation type="submission" date="2023-07" db="EMBL/GenBank/DDBJ databases">
        <title>Sorghum-associated microbial communities from plants grown in Nebraska, USA.</title>
        <authorList>
            <person name="Schachtman D."/>
        </authorList>
    </citation>
    <scope>NUCLEOTIDE SEQUENCE [LARGE SCALE GENOMIC DNA]</scope>
    <source>
        <strain evidence="1 2">DS1781</strain>
    </source>
</reference>